<evidence type="ECO:0000313" key="5">
    <source>
        <dbReference type="Proteomes" id="UP000019486"/>
    </source>
</evidence>
<sequence>MAVDGKIIQRLADMGRERGFVTIDQVNQVLPVDHMSDVELAKALEQLERAGVSVEIDDILTPSRRLGGEPLDTPDFPLPDIEDEGNQRVVPIRPAVPVESGQHGSPPSRSVGEDAAVIEPGAGEALPSHRVLIVLAAAVLLVILAAVLLL</sequence>
<dbReference type="RefSeq" id="WP_037457394.1">
    <property type="nucleotide sequence ID" value="NZ_AVFL01000019.1"/>
</dbReference>
<dbReference type="Gene3D" id="1.10.220.120">
    <property type="entry name" value="Sigma-70 factor, region 1.1"/>
    <property type="match status" value="1"/>
</dbReference>
<dbReference type="GO" id="GO:0003677">
    <property type="term" value="F:DNA binding"/>
    <property type="evidence" value="ECO:0007669"/>
    <property type="project" value="InterPro"/>
</dbReference>
<dbReference type="Proteomes" id="UP000019486">
    <property type="component" value="Unassembled WGS sequence"/>
</dbReference>
<keyword evidence="5" id="KW-1185">Reference proteome</keyword>
<dbReference type="STRING" id="1385369.N825_13845"/>
<feature type="domain" description="RNA polymerase sigma factor 70 region 1.1" evidence="3">
    <location>
        <begin position="8"/>
        <end position="54"/>
    </location>
</feature>
<dbReference type="AlphaFoldDB" id="W9H0B5"/>
<evidence type="ECO:0000256" key="1">
    <source>
        <dbReference type="SAM" id="MobiDB-lite"/>
    </source>
</evidence>
<feature type="transmembrane region" description="Helical" evidence="2">
    <location>
        <begin position="131"/>
        <end position="149"/>
    </location>
</feature>
<keyword evidence="2" id="KW-0472">Membrane</keyword>
<keyword evidence="2" id="KW-0812">Transmembrane</keyword>
<dbReference type="EMBL" id="AVFL01000019">
    <property type="protein sequence ID" value="EWY38286.1"/>
    <property type="molecule type" value="Genomic_DNA"/>
</dbReference>
<protein>
    <recommendedName>
        <fullName evidence="3">RNA polymerase sigma factor 70 region 1.1 domain-containing protein</fullName>
    </recommendedName>
</protein>
<dbReference type="Pfam" id="PF03979">
    <property type="entry name" value="Sigma70_r1_1"/>
    <property type="match status" value="1"/>
</dbReference>
<keyword evidence="2" id="KW-1133">Transmembrane helix</keyword>
<reference evidence="4 5" key="1">
    <citation type="submission" date="2013-08" db="EMBL/GenBank/DDBJ databases">
        <title>The genome sequence of Skermanella stibiiresistens.</title>
        <authorList>
            <person name="Zhu W."/>
            <person name="Wang G."/>
        </authorList>
    </citation>
    <scope>NUCLEOTIDE SEQUENCE [LARGE SCALE GENOMIC DNA]</scope>
    <source>
        <strain evidence="4 5">SB22</strain>
    </source>
</reference>
<name>W9H0B5_9PROT</name>
<comment type="caution">
    <text evidence="4">The sequence shown here is derived from an EMBL/GenBank/DDBJ whole genome shotgun (WGS) entry which is preliminary data.</text>
</comment>
<gene>
    <name evidence="4" type="ORF">N825_13845</name>
</gene>
<accession>W9H0B5</accession>
<dbReference type="InterPro" id="IPR042189">
    <property type="entry name" value="RNA_pol_sigma_70_r1_1_sf"/>
</dbReference>
<dbReference type="OrthoDB" id="7306014at2"/>
<dbReference type="InterPro" id="IPR007127">
    <property type="entry name" value="RNA_pol_sigma_70_r1_1"/>
</dbReference>
<evidence type="ECO:0000256" key="2">
    <source>
        <dbReference type="SAM" id="Phobius"/>
    </source>
</evidence>
<dbReference type="GO" id="GO:0016987">
    <property type="term" value="F:sigma factor activity"/>
    <property type="evidence" value="ECO:0007669"/>
    <property type="project" value="InterPro"/>
</dbReference>
<organism evidence="4 5">
    <name type="scientific">Skermanella stibiiresistens SB22</name>
    <dbReference type="NCBI Taxonomy" id="1385369"/>
    <lineage>
        <taxon>Bacteria</taxon>
        <taxon>Pseudomonadati</taxon>
        <taxon>Pseudomonadota</taxon>
        <taxon>Alphaproteobacteria</taxon>
        <taxon>Rhodospirillales</taxon>
        <taxon>Azospirillaceae</taxon>
        <taxon>Skermanella</taxon>
    </lineage>
</organism>
<evidence type="ECO:0000259" key="3">
    <source>
        <dbReference type="Pfam" id="PF03979"/>
    </source>
</evidence>
<feature type="region of interest" description="Disordered" evidence="1">
    <location>
        <begin position="63"/>
        <end position="113"/>
    </location>
</feature>
<proteinExistence type="predicted"/>
<evidence type="ECO:0000313" key="4">
    <source>
        <dbReference type="EMBL" id="EWY38286.1"/>
    </source>
</evidence>